<dbReference type="InParanoid" id="A0A0C3PWK0"/>
<gene>
    <name evidence="1" type="ORF">M404DRAFT_992860</name>
</gene>
<dbReference type="HOGENOM" id="CLU_2427922_0_0_1"/>
<reference evidence="2" key="2">
    <citation type="submission" date="2015-01" db="EMBL/GenBank/DDBJ databases">
        <title>Evolutionary Origins and Diversification of the Mycorrhizal Mutualists.</title>
        <authorList>
            <consortium name="DOE Joint Genome Institute"/>
            <consortium name="Mycorrhizal Genomics Consortium"/>
            <person name="Kohler A."/>
            <person name="Kuo A."/>
            <person name="Nagy L.G."/>
            <person name="Floudas D."/>
            <person name="Copeland A."/>
            <person name="Barry K.W."/>
            <person name="Cichocki N."/>
            <person name="Veneault-Fourrey C."/>
            <person name="LaButti K."/>
            <person name="Lindquist E.A."/>
            <person name="Lipzen A."/>
            <person name="Lundell T."/>
            <person name="Morin E."/>
            <person name="Murat C."/>
            <person name="Riley R."/>
            <person name="Ohm R."/>
            <person name="Sun H."/>
            <person name="Tunlid A."/>
            <person name="Henrissat B."/>
            <person name="Grigoriev I.V."/>
            <person name="Hibbett D.S."/>
            <person name="Martin F."/>
        </authorList>
    </citation>
    <scope>NUCLEOTIDE SEQUENCE [LARGE SCALE GENOMIC DNA]</scope>
    <source>
        <strain evidence="2">Marx 270</strain>
    </source>
</reference>
<organism evidence="1 2">
    <name type="scientific">Pisolithus tinctorius Marx 270</name>
    <dbReference type="NCBI Taxonomy" id="870435"/>
    <lineage>
        <taxon>Eukaryota</taxon>
        <taxon>Fungi</taxon>
        <taxon>Dikarya</taxon>
        <taxon>Basidiomycota</taxon>
        <taxon>Agaricomycotina</taxon>
        <taxon>Agaricomycetes</taxon>
        <taxon>Agaricomycetidae</taxon>
        <taxon>Boletales</taxon>
        <taxon>Sclerodermatineae</taxon>
        <taxon>Pisolithaceae</taxon>
        <taxon>Pisolithus</taxon>
    </lineage>
</organism>
<protein>
    <submittedName>
        <fullName evidence="1">Uncharacterized protein</fullName>
    </submittedName>
</protein>
<dbReference type="Proteomes" id="UP000054217">
    <property type="component" value="Unassembled WGS sequence"/>
</dbReference>
<evidence type="ECO:0000313" key="2">
    <source>
        <dbReference type="Proteomes" id="UP000054217"/>
    </source>
</evidence>
<evidence type="ECO:0000313" key="1">
    <source>
        <dbReference type="EMBL" id="KIO13299.1"/>
    </source>
</evidence>
<reference evidence="1 2" key="1">
    <citation type="submission" date="2014-04" db="EMBL/GenBank/DDBJ databases">
        <authorList>
            <consortium name="DOE Joint Genome Institute"/>
            <person name="Kuo A."/>
            <person name="Kohler A."/>
            <person name="Costa M.D."/>
            <person name="Nagy L.G."/>
            <person name="Floudas D."/>
            <person name="Copeland A."/>
            <person name="Barry K.W."/>
            <person name="Cichocki N."/>
            <person name="Veneault-Fourrey C."/>
            <person name="LaButti K."/>
            <person name="Lindquist E.A."/>
            <person name="Lipzen A."/>
            <person name="Lundell T."/>
            <person name="Morin E."/>
            <person name="Murat C."/>
            <person name="Sun H."/>
            <person name="Tunlid A."/>
            <person name="Henrissat B."/>
            <person name="Grigoriev I.V."/>
            <person name="Hibbett D.S."/>
            <person name="Martin F."/>
            <person name="Nordberg H.P."/>
            <person name="Cantor M.N."/>
            <person name="Hua S.X."/>
        </authorList>
    </citation>
    <scope>NUCLEOTIDE SEQUENCE [LARGE SCALE GENOMIC DNA]</scope>
    <source>
        <strain evidence="1 2">Marx 270</strain>
    </source>
</reference>
<keyword evidence="2" id="KW-1185">Reference proteome</keyword>
<dbReference type="EMBL" id="KN831946">
    <property type="protein sequence ID" value="KIO13299.1"/>
    <property type="molecule type" value="Genomic_DNA"/>
</dbReference>
<name>A0A0C3PWK0_PISTI</name>
<sequence length="91" mass="10439">MSLLIYFAADAAVHADQAHATDDGEVFTERDAFWRERGHTLPPDSSEYILIVFVEEGVAVSGGWLPTIRTFHRRERERERGRDPNLYYSGL</sequence>
<dbReference type="AlphaFoldDB" id="A0A0C3PWK0"/>
<accession>A0A0C3PWK0</accession>
<proteinExistence type="predicted"/>